<evidence type="ECO:0000313" key="3">
    <source>
        <dbReference type="Proteomes" id="UP000606115"/>
    </source>
</evidence>
<dbReference type="Proteomes" id="UP000606115">
    <property type="component" value="Unassembled WGS sequence"/>
</dbReference>
<dbReference type="RefSeq" id="WP_188687159.1">
    <property type="nucleotide sequence ID" value="NZ_BMKX01000010.1"/>
</dbReference>
<comment type="caution">
    <text evidence="2">The sequence shown here is derived from an EMBL/GenBank/DDBJ whole genome shotgun (WGS) entry which is preliminary data.</text>
</comment>
<name>A0ABQ2DT20_9MICC</name>
<dbReference type="GeneID" id="303305580"/>
<dbReference type="SUPFAM" id="SSF51735">
    <property type="entry name" value="NAD(P)-binding Rossmann-fold domains"/>
    <property type="match status" value="1"/>
</dbReference>
<evidence type="ECO:0000259" key="1">
    <source>
        <dbReference type="Pfam" id="PF13460"/>
    </source>
</evidence>
<feature type="domain" description="NAD(P)-binding" evidence="1">
    <location>
        <begin position="8"/>
        <end position="117"/>
    </location>
</feature>
<keyword evidence="3" id="KW-1185">Reference proteome</keyword>
<dbReference type="SUPFAM" id="SSF55961">
    <property type="entry name" value="Bet v1-like"/>
    <property type="match status" value="1"/>
</dbReference>
<dbReference type="PANTHER" id="PTHR48079:SF6">
    <property type="entry name" value="NAD(P)-BINDING DOMAIN-CONTAINING PROTEIN-RELATED"/>
    <property type="match status" value="1"/>
</dbReference>
<proteinExistence type="predicted"/>
<organism evidence="2 3">
    <name type="scientific">Glutamicibacter ardleyensis</name>
    <dbReference type="NCBI Taxonomy" id="225894"/>
    <lineage>
        <taxon>Bacteria</taxon>
        <taxon>Bacillati</taxon>
        <taxon>Actinomycetota</taxon>
        <taxon>Actinomycetes</taxon>
        <taxon>Micrococcales</taxon>
        <taxon>Micrococcaceae</taxon>
        <taxon>Glutamicibacter</taxon>
    </lineage>
</organism>
<dbReference type="Gene3D" id="3.40.50.720">
    <property type="entry name" value="NAD(P)-binding Rossmann-like Domain"/>
    <property type="match status" value="1"/>
</dbReference>
<dbReference type="EMBL" id="BMKX01000010">
    <property type="protein sequence ID" value="GGJ71098.1"/>
    <property type="molecule type" value="Genomic_DNA"/>
</dbReference>
<gene>
    <name evidence="2" type="ORF">GCM10007173_32480</name>
</gene>
<dbReference type="Pfam" id="PF13460">
    <property type="entry name" value="NAD_binding_10"/>
    <property type="match status" value="1"/>
</dbReference>
<sequence>MSVIAVTGATGYIGGRLVPLLLERGHQVRVFSRNEERLRDVPWRAQVEVVIGTLEDPEAVAELCAGADVVYYLVHSMSNTKNFKQAEEDGARNMLRAVTKAQVGQLVYLSGLHPEGELSDHLSSRVSVGQILGSGSVPLLTLQAGLVIGSGSASFEMIRHLSDVLPVMPAPRWVLNKVQPIAVRDALHYLARCAELPHGVQGTYDIGGPNAYSYAQLMRSYASEAGLRQPWVIALPLLTPRLASHWVNLVTPLPHTLAGALVDSLQHDCVMRNWDIDELIERPAGGLTDYPRAVALALEKIRSDSVETNWATSHPVTAPADPLPSDPDWAGHRVYLDQRTARTTASAERLFAVVGRIGGEAGYFTFPLLWKARGLMDKLAGGVGIRRGRRQRESLALGDVVDWWRVEALEPGQLLRLRAEMRVPGNAWLEFQLSPEENGQTRLTQRAIFFPRGLSGRLYWWSVYPFHGLIFSSMLRSIVSQAEASKN</sequence>
<protein>
    <submittedName>
        <fullName evidence="2">NAD-dependent dehydratase</fullName>
    </submittedName>
</protein>
<dbReference type="InterPro" id="IPR016040">
    <property type="entry name" value="NAD(P)-bd_dom"/>
</dbReference>
<dbReference type="Pfam" id="PF11066">
    <property type="entry name" value="DUF2867"/>
    <property type="match status" value="1"/>
</dbReference>
<dbReference type="PANTHER" id="PTHR48079">
    <property type="entry name" value="PROTEIN YEEZ"/>
    <property type="match status" value="1"/>
</dbReference>
<accession>A0ABQ2DT20</accession>
<dbReference type="InterPro" id="IPR021295">
    <property type="entry name" value="DUF2867"/>
</dbReference>
<dbReference type="InterPro" id="IPR051783">
    <property type="entry name" value="NAD(P)-dependent_oxidoreduct"/>
</dbReference>
<dbReference type="InterPro" id="IPR036291">
    <property type="entry name" value="NAD(P)-bd_dom_sf"/>
</dbReference>
<evidence type="ECO:0000313" key="2">
    <source>
        <dbReference type="EMBL" id="GGJ71098.1"/>
    </source>
</evidence>
<reference evidence="3" key="1">
    <citation type="journal article" date="2019" name="Int. J. Syst. Evol. Microbiol.">
        <title>The Global Catalogue of Microorganisms (GCM) 10K type strain sequencing project: providing services to taxonomists for standard genome sequencing and annotation.</title>
        <authorList>
            <consortium name="The Broad Institute Genomics Platform"/>
            <consortium name="The Broad Institute Genome Sequencing Center for Infectious Disease"/>
            <person name="Wu L."/>
            <person name="Ma J."/>
        </authorList>
    </citation>
    <scope>NUCLEOTIDE SEQUENCE [LARGE SCALE GENOMIC DNA]</scope>
    <source>
        <strain evidence="3">CGMCC 1.3685</strain>
    </source>
</reference>